<dbReference type="OrthoDB" id="297362at2157"/>
<feature type="domain" description="DUF7835" evidence="1">
    <location>
        <begin position="1"/>
        <end position="66"/>
    </location>
</feature>
<dbReference type="Pfam" id="PF25205">
    <property type="entry name" value="DUF7835"/>
    <property type="match status" value="1"/>
</dbReference>
<dbReference type="Proteomes" id="UP000011669">
    <property type="component" value="Unassembled WGS sequence"/>
</dbReference>
<gene>
    <name evidence="2" type="ORF">C449_17282</name>
</gene>
<evidence type="ECO:0000313" key="3">
    <source>
        <dbReference type="Proteomes" id="UP000011669"/>
    </source>
</evidence>
<reference evidence="2 3" key="1">
    <citation type="journal article" date="2014" name="PLoS Genet.">
        <title>Phylogenetically driven sequencing of extremely halophilic archaea reveals strategies for static and dynamic osmo-response.</title>
        <authorList>
            <person name="Becker E.A."/>
            <person name="Seitzer P.M."/>
            <person name="Tritt A."/>
            <person name="Larsen D."/>
            <person name="Krusor M."/>
            <person name="Yao A.I."/>
            <person name="Wu D."/>
            <person name="Madern D."/>
            <person name="Eisen J.A."/>
            <person name="Darling A.E."/>
            <person name="Facciotti M.T."/>
        </authorList>
    </citation>
    <scope>NUCLEOTIDE SEQUENCE [LARGE SCALE GENOMIC DNA]</scope>
    <source>
        <strain evidence="2 3">DSM 5350</strain>
    </source>
</reference>
<name>M0M9P8_9EURY</name>
<dbReference type="AlphaFoldDB" id="M0M9P8"/>
<protein>
    <recommendedName>
        <fullName evidence="1">DUF7835 domain-containing protein</fullName>
    </recommendedName>
</protein>
<dbReference type="PATRIC" id="fig|1227455.4.peg.3518"/>
<dbReference type="STRING" id="1227455.C449_17282"/>
<proteinExistence type="predicted"/>
<accession>M0M9P8</accession>
<organism evidence="2 3">
    <name type="scientific">Halococcus saccharolyticus DSM 5350</name>
    <dbReference type="NCBI Taxonomy" id="1227455"/>
    <lineage>
        <taxon>Archaea</taxon>
        <taxon>Methanobacteriati</taxon>
        <taxon>Methanobacteriota</taxon>
        <taxon>Stenosarchaea group</taxon>
        <taxon>Halobacteria</taxon>
        <taxon>Halobacteriales</taxon>
        <taxon>Halococcaceae</taxon>
        <taxon>Halococcus</taxon>
    </lineage>
</organism>
<evidence type="ECO:0000313" key="2">
    <source>
        <dbReference type="EMBL" id="EMA42497.1"/>
    </source>
</evidence>
<dbReference type="InParanoid" id="M0M9P8"/>
<dbReference type="EMBL" id="AOMD01000034">
    <property type="protein sequence ID" value="EMA42497.1"/>
    <property type="molecule type" value="Genomic_DNA"/>
</dbReference>
<sequence>MSTRTDAADGVSESCDVCDRDTSHSVSIELRTESGKAENAEFSREPYRISECMICGEETALRMNNA</sequence>
<dbReference type="RefSeq" id="WP_005039521.1">
    <property type="nucleotide sequence ID" value="NZ_AOMD01000034.1"/>
</dbReference>
<evidence type="ECO:0000259" key="1">
    <source>
        <dbReference type="Pfam" id="PF25205"/>
    </source>
</evidence>
<dbReference type="InterPro" id="IPR057157">
    <property type="entry name" value="DUF7835"/>
</dbReference>
<comment type="caution">
    <text evidence="2">The sequence shown here is derived from an EMBL/GenBank/DDBJ whole genome shotgun (WGS) entry which is preliminary data.</text>
</comment>
<keyword evidence="3" id="KW-1185">Reference proteome</keyword>